<dbReference type="GO" id="GO:0015297">
    <property type="term" value="F:antiporter activity"/>
    <property type="evidence" value="ECO:0007669"/>
    <property type="project" value="InterPro"/>
</dbReference>
<organism evidence="3 4">
    <name type="scientific">Ricinus communis</name>
    <name type="common">Castor bean</name>
    <dbReference type="NCBI Taxonomy" id="3988"/>
    <lineage>
        <taxon>Eukaryota</taxon>
        <taxon>Viridiplantae</taxon>
        <taxon>Streptophyta</taxon>
        <taxon>Embryophyta</taxon>
        <taxon>Tracheophyta</taxon>
        <taxon>Spermatophyta</taxon>
        <taxon>Magnoliopsida</taxon>
        <taxon>eudicotyledons</taxon>
        <taxon>Gunneridae</taxon>
        <taxon>Pentapetalae</taxon>
        <taxon>rosids</taxon>
        <taxon>fabids</taxon>
        <taxon>Malpighiales</taxon>
        <taxon>Euphorbiaceae</taxon>
        <taxon>Acalyphoideae</taxon>
        <taxon>Acalypheae</taxon>
        <taxon>Ricinus</taxon>
    </lineage>
</organism>
<sequence length="200" mass="21812">MFVGHLGELSLAGASMATYFALPSPVLACLEVEGEISNSTPRTLMATRLIFRMQVIKYVAAIMPIAAVSIFLDGFQCVLSGTARGCGWQKIGAFINLGSYYLVGIPSAVSLAFVLHIGGKISTSSFLNLHSMGLWLGIICALIVQVLSLLTITMRTNWEQEVKHSSLLLSHCASDRSPLVAKKKEWDYSINGDYQFLPFF</sequence>
<evidence type="ECO:0000256" key="1">
    <source>
        <dbReference type="ARBA" id="ARBA00010199"/>
    </source>
</evidence>
<dbReference type="STRING" id="3988.B9SK44"/>
<keyword evidence="2" id="KW-0472">Membrane</keyword>
<evidence type="ECO:0000313" key="4">
    <source>
        <dbReference type="Proteomes" id="UP000008311"/>
    </source>
</evidence>
<feature type="transmembrane region" description="Helical" evidence="2">
    <location>
        <begin position="134"/>
        <end position="154"/>
    </location>
</feature>
<name>B9SK44_RICCO</name>
<dbReference type="InterPro" id="IPR002528">
    <property type="entry name" value="MATE_fam"/>
</dbReference>
<reference evidence="4" key="1">
    <citation type="journal article" date="2010" name="Nat. Biotechnol.">
        <title>Draft genome sequence of the oilseed species Ricinus communis.</title>
        <authorList>
            <person name="Chan A.P."/>
            <person name="Crabtree J."/>
            <person name="Zhao Q."/>
            <person name="Lorenzi H."/>
            <person name="Orvis J."/>
            <person name="Puiu D."/>
            <person name="Melake-Berhan A."/>
            <person name="Jones K.M."/>
            <person name="Redman J."/>
            <person name="Chen G."/>
            <person name="Cahoon E.B."/>
            <person name="Gedil M."/>
            <person name="Stanke M."/>
            <person name="Haas B.J."/>
            <person name="Wortman J.R."/>
            <person name="Fraser-Liggett C.M."/>
            <person name="Ravel J."/>
            <person name="Rabinowicz P.D."/>
        </authorList>
    </citation>
    <scope>NUCLEOTIDE SEQUENCE [LARGE SCALE GENOMIC DNA]</scope>
    <source>
        <strain evidence="4">cv. Hale</strain>
    </source>
</reference>
<gene>
    <name evidence="3" type="ORF">RCOM_1400090</name>
</gene>
<dbReference type="InParanoid" id="B9SK44"/>
<comment type="similarity">
    <text evidence="1">Belongs to the multi antimicrobial extrusion (MATE) (TC 2.A.66.1) family.</text>
</comment>
<dbReference type="Proteomes" id="UP000008311">
    <property type="component" value="Unassembled WGS sequence"/>
</dbReference>
<keyword evidence="2" id="KW-1133">Transmembrane helix</keyword>
<dbReference type="GO" id="GO:0042910">
    <property type="term" value="F:xenobiotic transmembrane transporter activity"/>
    <property type="evidence" value="ECO:0007669"/>
    <property type="project" value="InterPro"/>
</dbReference>
<feature type="transmembrane region" description="Helical" evidence="2">
    <location>
        <begin position="55"/>
        <end position="79"/>
    </location>
</feature>
<evidence type="ECO:0008006" key="5">
    <source>
        <dbReference type="Google" id="ProtNLM"/>
    </source>
</evidence>
<keyword evidence="2" id="KW-0812">Transmembrane</keyword>
<feature type="transmembrane region" description="Helical" evidence="2">
    <location>
        <begin position="91"/>
        <end position="114"/>
    </location>
</feature>
<dbReference type="GO" id="GO:0016020">
    <property type="term" value="C:membrane"/>
    <property type="evidence" value="ECO:0007669"/>
    <property type="project" value="InterPro"/>
</dbReference>
<dbReference type="eggNOG" id="KOG1347">
    <property type="taxonomic scope" value="Eukaryota"/>
</dbReference>
<evidence type="ECO:0000313" key="3">
    <source>
        <dbReference type="EMBL" id="EEF36034.1"/>
    </source>
</evidence>
<accession>B9SK44</accession>
<keyword evidence="4" id="KW-1185">Reference proteome</keyword>
<dbReference type="AlphaFoldDB" id="B9SK44"/>
<dbReference type="EMBL" id="EQ973998">
    <property type="protein sequence ID" value="EEF36034.1"/>
    <property type="molecule type" value="Genomic_DNA"/>
</dbReference>
<dbReference type="Pfam" id="PF01554">
    <property type="entry name" value="MatE"/>
    <property type="match status" value="1"/>
</dbReference>
<proteinExistence type="inferred from homology"/>
<evidence type="ECO:0000256" key="2">
    <source>
        <dbReference type="SAM" id="Phobius"/>
    </source>
</evidence>
<protein>
    <recommendedName>
        <fullName evidence="5">Multidrug resistance pump</fullName>
    </recommendedName>
</protein>
<dbReference type="PANTHER" id="PTHR11206">
    <property type="entry name" value="MULTIDRUG RESISTANCE PROTEIN"/>
    <property type="match status" value="1"/>
</dbReference>